<keyword evidence="3 5" id="KW-0808">Transferase</keyword>
<dbReference type="InterPro" id="IPR029063">
    <property type="entry name" value="SAM-dependent_MTases_sf"/>
</dbReference>
<keyword evidence="4" id="KW-0949">S-adenosyl-L-methionine</keyword>
<keyword evidence="2 5" id="KW-0489">Methyltransferase</keyword>
<evidence type="ECO:0000256" key="2">
    <source>
        <dbReference type="ARBA" id="ARBA00022603"/>
    </source>
</evidence>
<dbReference type="RefSeq" id="WP_142602983.1">
    <property type="nucleotide sequence ID" value="NZ_FXSZ01000004.1"/>
</dbReference>
<dbReference type="Proteomes" id="UP000315971">
    <property type="component" value="Unassembled WGS sequence"/>
</dbReference>
<evidence type="ECO:0000256" key="4">
    <source>
        <dbReference type="ARBA" id="ARBA00022691"/>
    </source>
</evidence>
<evidence type="ECO:0000256" key="1">
    <source>
        <dbReference type="ARBA" id="ARBA00022553"/>
    </source>
</evidence>
<gene>
    <name evidence="5" type="ORF">SAMN06265350_10476</name>
</gene>
<dbReference type="GO" id="GO:0008757">
    <property type="term" value="F:S-adenosylmethionine-dependent methyltransferase activity"/>
    <property type="evidence" value="ECO:0007669"/>
    <property type="project" value="InterPro"/>
</dbReference>
<protein>
    <submittedName>
        <fullName evidence="5">Thiopurine S-methyltransferase (TPMT)</fullName>
    </submittedName>
</protein>
<reference evidence="5 6" key="1">
    <citation type="submission" date="2017-05" db="EMBL/GenBank/DDBJ databases">
        <authorList>
            <person name="Varghese N."/>
            <person name="Submissions S."/>
        </authorList>
    </citation>
    <scope>NUCLEOTIDE SEQUENCE [LARGE SCALE GENOMIC DNA]</scope>
    <source>
        <strain evidence="5 6">DSM 21342</strain>
    </source>
</reference>
<dbReference type="InterPro" id="IPR008854">
    <property type="entry name" value="TPMT"/>
</dbReference>
<dbReference type="AlphaFoldDB" id="A0A521CI05"/>
<dbReference type="Pfam" id="PF05724">
    <property type="entry name" value="TPMT"/>
    <property type="match status" value="1"/>
</dbReference>
<sequence>MSEALDQHFWEERYKQNNTGWDLGEVSPPIKNYVDQLNDKSIAILIPGCGNAYEAEYLLKQGFNNITLIDLSQTLIQRLKEKLNAYIGNGLSIVHGNFFKLEGKYNLIIEQTFFCALEPALRHKYVEQMYQLLKPKGKLIGLLFNREFEMPGPPFGGNADEYSSLFKRNFEFKTFENCYNSIKPRMGTELFINLVKCEM</sequence>
<keyword evidence="6" id="KW-1185">Reference proteome</keyword>
<evidence type="ECO:0000313" key="6">
    <source>
        <dbReference type="Proteomes" id="UP000315971"/>
    </source>
</evidence>
<dbReference type="EMBL" id="FXSZ01000004">
    <property type="protein sequence ID" value="SMO58995.1"/>
    <property type="molecule type" value="Genomic_DNA"/>
</dbReference>
<evidence type="ECO:0000256" key="3">
    <source>
        <dbReference type="ARBA" id="ARBA00022679"/>
    </source>
</evidence>
<organism evidence="5 6">
    <name type="scientific">Solitalea koreensis</name>
    <dbReference type="NCBI Taxonomy" id="543615"/>
    <lineage>
        <taxon>Bacteria</taxon>
        <taxon>Pseudomonadati</taxon>
        <taxon>Bacteroidota</taxon>
        <taxon>Sphingobacteriia</taxon>
        <taxon>Sphingobacteriales</taxon>
        <taxon>Sphingobacteriaceae</taxon>
        <taxon>Solitalea</taxon>
    </lineage>
</organism>
<dbReference type="GO" id="GO:0032259">
    <property type="term" value="P:methylation"/>
    <property type="evidence" value="ECO:0007669"/>
    <property type="project" value="UniProtKB-KW"/>
</dbReference>
<dbReference type="PROSITE" id="PS51585">
    <property type="entry name" value="SAM_MT_TPMT"/>
    <property type="match status" value="1"/>
</dbReference>
<dbReference type="OrthoDB" id="9778208at2"/>
<keyword evidence="1" id="KW-0597">Phosphoprotein</keyword>
<dbReference type="Gene3D" id="3.40.50.150">
    <property type="entry name" value="Vaccinia Virus protein VP39"/>
    <property type="match status" value="1"/>
</dbReference>
<name>A0A521CI05_9SPHI</name>
<dbReference type="SUPFAM" id="SSF53335">
    <property type="entry name" value="S-adenosyl-L-methionine-dependent methyltransferases"/>
    <property type="match status" value="1"/>
</dbReference>
<accession>A0A521CI05</accession>
<dbReference type="PANTHER" id="PTHR32183">
    <property type="match status" value="1"/>
</dbReference>
<dbReference type="PANTHER" id="PTHR32183:SF6">
    <property type="entry name" value="CYSTEINE SULFINATE DESULFINASE_CYSTEINE DESULFURASE AND RELATED ENZYMES"/>
    <property type="match status" value="1"/>
</dbReference>
<proteinExistence type="predicted"/>
<evidence type="ECO:0000313" key="5">
    <source>
        <dbReference type="EMBL" id="SMO58995.1"/>
    </source>
</evidence>
<dbReference type="CDD" id="cd02440">
    <property type="entry name" value="AdoMet_MTases"/>
    <property type="match status" value="1"/>
</dbReference>